<reference evidence="2 3" key="1">
    <citation type="submission" date="2024-01" db="EMBL/GenBank/DDBJ databases">
        <title>A telomere-to-telomere, gap-free genome of sweet tea (Lithocarpus litseifolius).</title>
        <authorList>
            <person name="Zhou J."/>
        </authorList>
    </citation>
    <scope>NUCLEOTIDE SEQUENCE [LARGE SCALE GENOMIC DNA]</scope>
    <source>
        <strain evidence="2">Zhou-2022a</strain>
        <tissue evidence="2">Leaf</tissue>
    </source>
</reference>
<gene>
    <name evidence="2" type="ORF">SO802_011080</name>
</gene>
<protein>
    <submittedName>
        <fullName evidence="2">Uncharacterized protein</fullName>
    </submittedName>
</protein>
<dbReference type="Gene3D" id="6.20.370.70">
    <property type="match status" value="1"/>
</dbReference>
<evidence type="ECO:0000256" key="1">
    <source>
        <dbReference type="SAM" id="MobiDB-lite"/>
    </source>
</evidence>
<name>A0AAW2DJ11_9ROSI</name>
<organism evidence="2 3">
    <name type="scientific">Lithocarpus litseifolius</name>
    <dbReference type="NCBI Taxonomy" id="425828"/>
    <lineage>
        <taxon>Eukaryota</taxon>
        <taxon>Viridiplantae</taxon>
        <taxon>Streptophyta</taxon>
        <taxon>Embryophyta</taxon>
        <taxon>Tracheophyta</taxon>
        <taxon>Spermatophyta</taxon>
        <taxon>Magnoliopsida</taxon>
        <taxon>eudicotyledons</taxon>
        <taxon>Gunneridae</taxon>
        <taxon>Pentapetalae</taxon>
        <taxon>rosids</taxon>
        <taxon>fabids</taxon>
        <taxon>Fagales</taxon>
        <taxon>Fagaceae</taxon>
        <taxon>Lithocarpus</taxon>
    </lineage>
</organism>
<dbReference type="Proteomes" id="UP001459277">
    <property type="component" value="Unassembled WGS sequence"/>
</dbReference>
<sequence>MVQRLTYQKCHSYATKSNQHWVIRTQVGSWCIRPLRRGQVDPSALSLAREFKGNLICGNVLVRGLVIDVRKTGVHVGDNKSQSWKCVCMWFLCEALICSAQLEYEKEEADSEYEERESEGGEGDEVEANN</sequence>
<dbReference type="EMBL" id="JAZDWU010000003">
    <property type="protein sequence ID" value="KAL0009578.1"/>
    <property type="molecule type" value="Genomic_DNA"/>
</dbReference>
<accession>A0AAW2DJ11</accession>
<evidence type="ECO:0000313" key="3">
    <source>
        <dbReference type="Proteomes" id="UP001459277"/>
    </source>
</evidence>
<proteinExistence type="predicted"/>
<evidence type="ECO:0000313" key="2">
    <source>
        <dbReference type="EMBL" id="KAL0009578.1"/>
    </source>
</evidence>
<feature type="region of interest" description="Disordered" evidence="1">
    <location>
        <begin position="109"/>
        <end position="130"/>
    </location>
</feature>
<dbReference type="AlphaFoldDB" id="A0AAW2DJ11"/>
<keyword evidence="3" id="KW-1185">Reference proteome</keyword>
<comment type="caution">
    <text evidence="2">The sequence shown here is derived from an EMBL/GenBank/DDBJ whole genome shotgun (WGS) entry which is preliminary data.</text>
</comment>